<dbReference type="EMBL" id="SNRW01023051">
    <property type="protein sequence ID" value="KAA6363333.1"/>
    <property type="molecule type" value="Genomic_DNA"/>
</dbReference>
<evidence type="ECO:0000313" key="2">
    <source>
        <dbReference type="Proteomes" id="UP000324800"/>
    </source>
</evidence>
<protein>
    <submittedName>
        <fullName evidence="1">Uncharacterized protein</fullName>
    </submittedName>
</protein>
<name>A0A5J4TZC2_9EUKA</name>
<dbReference type="Proteomes" id="UP000324800">
    <property type="component" value="Unassembled WGS sequence"/>
</dbReference>
<sequence length="505" mass="58860">AIVSMVAVVYRIPLAGRAIPALEKFIKRREVHYIESPYPNNCFFEALSYLSKPDQERRLRQSERVSEGVQLMIQYYGLQGNSAKCKTVVKAQSEDLQENQRFIESLRDSNDSSGNRSFPVSLCDSVNNTTQNEPKDFNILLVQLKDQIHILYVSDPEKLTEYRYCPICKLHGVQIKDKNRNSVRDFENHVENCKQNKGKQVLLQKSLSPFAPHIFGNKTYEYLMAYEKLDQFQPTRYYITYDFETVSRIINQEFGTNSKQHTILEPLSVASTIKSKNGIKKIYYDVRQEQFIEKWLNQVFEEAKQINDDNIYDDPDIPYDIPVPILGYNSAHFDMIFVLPYLTNSNWRITSYLGDFSHIKRVTVKHKISGVSIQFLDAILFITKESLKQFAIDFGDGGKDGNKGVFPYDAINSENYKEILEMQIPFSQEDFNNKLRGEQISDDDYKLYLEDSKNFNNRWDYLQYYNELDTTIMIKPIDRLIEMNFSNGIDMFNYVSMASCANSIK</sequence>
<comment type="caution">
    <text evidence="1">The sequence shown here is derived from an EMBL/GenBank/DDBJ whole genome shotgun (WGS) entry which is preliminary data.</text>
</comment>
<gene>
    <name evidence="1" type="ORF">EZS28_041140</name>
</gene>
<proteinExistence type="predicted"/>
<evidence type="ECO:0000313" key="1">
    <source>
        <dbReference type="EMBL" id="KAA6363333.1"/>
    </source>
</evidence>
<dbReference type="AlphaFoldDB" id="A0A5J4TZC2"/>
<accession>A0A5J4TZC2</accession>
<organism evidence="1 2">
    <name type="scientific">Streblomastix strix</name>
    <dbReference type="NCBI Taxonomy" id="222440"/>
    <lineage>
        <taxon>Eukaryota</taxon>
        <taxon>Metamonada</taxon>
        <taxon>Preaxostyla</taxon>
        <taxon>Oxymonadida</taxon>
        <taxon>Streblomastigidae</taxon>
        <taxon>Streblomastix</taxon>
    </lineage>
</organism>
<feature type="non-terminal residue" evidence="1">
    <location>
        <position position="1"/>
    </location>
</feature>
<reference evidence="1 2" key="1">
    <citation type="submission" date="2019-03" db="EMBL/GenBank/DDBJ databases">
        <title>Single cell metagenomics reveals metabolic interactions within the superorganism composed of flagellate Streblomastix strix and complex community of Bacteroidetes bacteria on its surface.</title>
        <authorList>
            <person name="Treitli S.C."/>
            <person name="Kolisko M."/>
            <person name="Husnik F."/>
            <person name="Keeling P."/>
            <person name="Hampl V."/>
        </authorList>
    </citation>
    <scope>NUCLEOTIDE SEQUENCE [LARGE SCALE GENOMIC DNA]</scope>
    <source>
        <strain evidence="1">ST1C</strain>
    </source>
</reference>